<dbReference type="EMBL" id="CM026425">
    <property type="protein sequence ID" value="KAG0575865.1"/>
    <property type="molecule type" value="Genomic_DNA"/>
</dbReference>
<reference evidence="1" key="1">
    <citation type="submission" date="2020-06" db="EMBL/GenBank/DDBJ databases">
        <title>WGS assembly of Ceratodon purpureus strain R40.</title>
        <authorList>
            <person name="Carey S.B."/>
            <person name="Jenkins J."/>
            <person name="Shu S."/>
            <person name="Lovell J.T."/>
            <person name="Sreedasyam A."/>
            <person name="Maumus F."/>
            <person name="Tiley G.P."/>
            <person name="Fernandez-Pozo N."/>
            <person name="Barry K."/>
            <person name="Chen C."/>
            <person name="Wang M."/>
            <person name="Lipzen A."/>
            <person name="Daum C."/>
            <person name="Saski C.A."/>
            <person name="Payton A.C."/>
            <person name="Mcbreen J.C."/>
            <person name="Conrad R.E."/>
            <person name="Kollar L.M."/>
            <person name="Olsson S."/>
            <person name="Huttunen S."/>
            <person name="Landis J.B."/>
            <person name="Wickett N.J."/>
            <person name="Johnson M.G."/>
            <person name="Rensing S.A."/>
            <person name="Grimwood J."/>
            <person name="Schmutz J."/>
            <person name="Mcdaniel S.F."/>
        </authorList>
    </citation>
    <scope>NUCLEOTIDE SEQUENCE</scope>
    <source>
        <strain evidence="1">R40</strain>
    </source>
</reference>
<proteinExistence type="predicted"/>
<sequence>MGLMVSKRRTYTRFKALQHRQQTSSMALKYCTEFETPNLILQDKPLFSSPLHQIPFPQAQTPEILRSDCDSNCGMGSLMQTKLICESGGCLSWDSNAISGAEIGAGVGSSRWIRAG</sequence>
<dbReference type="Proteomes" id="UP000822688">
    <property type="component" value="Chromosome 5"/>
</dbReference>
<organism evidence="1 2">
    <name type="scientific">Ceratodon purpureus</name>
    <name type="common">Fire moss</name>
    <name type="synonym">Dicranum purpureum</name>
    <dbReference type="NCBI Taxonomy" id="3225"/>
    <lineage>
        <taxon>Eukaryota</taxon>
        <taxon>Viridiplantae</taxon>
        <taxon>Streptophyta</taxon>
        <taxon>Embryophyta</taxon>
        <taxon>Bryophyta</taxon>
        <taxon>Bryophytina</taxon>
        <taxon>Bryopsida</taxon>
        <taxon>Dicranidae</taxon>
        <taxon>Pseudoditrichales</taxon>
        <taxon>Ditrichaceae</taxon>
        <taxon>Ceratodon</taxon>
    </lineage>
</organism>
<comment type="caution">
    <text evidence="1">The sequence shown here is derived from an EMBL/GenBank/DDBJ whole genome shotgun (WGS) entry which is preliminary data.</text>
</comment>
<evidence type="ECO:0000313" key="1">
    <source>
        <dbReference type="EMBL" id="KAG0575865.1"/>
    </source>
</evidence>
<accession>A0A8T0HZ20</accession>
<dbReference type="AlphaFoldDB" id="A0A8T0HZ20"/>
<name>A0A8T0HZ20_CERPU</name>
<protein>
    <submittedName>
        <fullName evidence="1">Uncharacterized protein</fullName>
    </submittedName>
</protein>
<gene>
    <name evidence="1" type="ORF">KC19_5G036000</name>
</gene>
<keyword evidence="2" id="KW-1185">Reference proteome</keyword>
<evidence type="ECO:0000313" key="2">
    <source>
        <dbReference type="Proteomes" id="UP000822688"/>
    </source>
</evidence>